<keyword evidence="4" id="KW-0663">Pyridoxal phosphate</keyword>
<keyword evidence="5" id="KW-0456">Lyase</keyword>
<evidence type="ECO:0000313" key="9">
    <source>
        <dbReference type="EMBL" id="CAB4875179.1"/>
    </source>
</evidence>
<evidence type="ECO:0000256" key="1">
    <source>
        <dbReference type="ARBA" id="ARBA00001933"/>
    </source>
</evidence>
<dbReference type="Pfam" id="PF00291">
    <property type="entry name" value="PALP"/>
    <property type="match status" value="1"/>
</dbReference>
<dbReference type="EMBL" id="CAFBPM010000001">
    <property type="protein sequence ID" value="CAB5005786.1"/>
    <property type="molecule type" value="Genomic_DNA"/>
</dbReference>
<organism evidence="9">
    <name type="scientific">freshwater metagenome</name>
    <dbReference type="NCBI Taxonomy" id="449393"/>
    <lineage>
        <taxon>unclassified sequences</taxon>
        <taxon>metagenomes</taxon>
        <taxon>ecological metagenomes</taxon>
    </lineage>
</organism>
<dbReference type="InterPro" id="IPR004450">
    <property type="entry name" value="Thr_synthase-like"/>
</dbReference>
<dbReference type="AlphaFoldDB" id="A0A6J7E3Q6"/>
<dbReference type="InterPro" id="IPR050147">
    <property type="entry name" value="Ser/Thr_Dehydratase"/>
</dbReference>
<dbReference type="GO" id="GO:0004794">
    <property type="term" value="F:threonine deaminase activity"/>
    <property type="evidence" value="ECO:0007669"/>
    <property type="project" value="TreeGrafter"/>
</dbReference>
<dbReference type="GO" id="GO:0009097">
    <property type="term" value="P:isoleucine biosynthetic process"/>
    <property type="evidence" value="ECO:0007669"/>
    <property type="project" value="TreeGrafter"/>
</dbReference>
<comment type="similarity">
    <text evidence="2">Belongs to the threonine synthase family.</text>
</comment>
<dbReference type="InterPro" id="IPR036052">
    <property type="entry name" value="TrpB-like_PALP_sf"/>
</dbReference>
<dbReference type="Gene3D" id="3.40.50.1100">
    <property type="match status" value="2"/>
</dbReference>
<sequence length="415" mass="43696">MTTVLGLRCRECSRLFPDEALHVCDFCFGPLEVNYDYDAIAALTTRASIAQGPRSIWRYANLLPVADENPVSLGAGFTPLVRAERLGAELGLKDLWIKDDTANPTGSFKDRVVSVALTKARQLGFKVAACASTGNLANSVAAHAARAGMSSMVLIPSNLEQAKILMTTVYGGEVIAVDGTYDDVNRLCAELTSERPSWAFVNVNVRSYYAEGSKTLAFEIAEQLGWQAPDHVVVPIASGSQLTKIAKGFKELSLVGLLDGEPSVRISGAQAKGCSPVATAFEKNIDAIAPVKPDTIAKSLAIGNPADGYYALDAIRTSGGSCGSVSDDEIIEGIKLLARTEGIFAETAGGVTIATLASLAQRGIIKPDERTVAIVSGHGLKTVEALAGHTAPTHIIAPTLDAFDKAVGFSDPNFQ</sequence>
<dbReference type="SUPFAM" id="SSF53686">
    <property type="entry name" value="Tryptophan synthase beta subunit-like PLP-dependent enzymes"/>
    <property type="match status" value="1"/>
</dbReference>
<evidence type="ECO:0000313" key="10">
    <source>
        <dbReference type="EMBL" id="CAB5005786.1"/>
    </source>
</evidence>
<evidence type="ECO:0000256" key="5">
    <source>
        <dbReference type="ARBA" id="ARBA00023239"/>
    </source>
</evidence>
<proteinExistence type="inferred from homology"/>
<evidence type="ECO:0000259" key="7">
    <source>
        <dbReference type="Pfam" id="PF00291"/>
    </source>
</evidence>
<name>A0A6J7E3Q6_9ZZZZ</name>
<dbReference type="GO" id="GO:0004795">
    <property type="term" value="F:threonine synthase activity"/>
    <property type="evidence" value="ECO:0007669"/>
    <property type="project" value="UniProtKB-EC"/>
</dbReference>
<dbReference type="GO" id="GO:0006567">
    <property type="term" value="P:L-threonine catabolic process"/>
    <property type="evidence" value="ECO:0007669"/>
    <property type="project" value="TreeGrafter"/>
</dbReference>
<dbReference type="NCBIfam" id="TIGR00260">
    <property type="entry name" value="thrC"/>
    <property type="match status" value="1"/>
</dbReference>
<comment type="cofactor">
    <cofactor evidence="1">
        <name>pyridoxal 5'-phosphate</name>
        <dbReference type="ChEBI" id="CHEBI:597326"/>
    </cofactor>
</comment>
<dbReference type="GO" id="GO:0009088">
    <property type="term" value="P:threonine biosynthetic process"/>
    <property type="evidence" value="ECO:0007669"/>
    <property type="project" value="InterPro"/>
</dbReference>
<evidence type="ECO:0000256" key="6">
    <source>
        <dbReference type="ARBA" id="ARBA00049144"/>
    </source>
</evidence>
<dbReference type="EMBL" id="CAFBLT010000001">
    <property type="protein sequence ID" value="CAB4875179.1"/>
    <property type="molecule type" value="Genomic_DNA"/>
</dbReference>
<reference evidence="9" key="1">
    <citation type="submission" date="2020-05" db="EMBL/GenBank/DDBJ databases">
        <authorList>
            <person name="Chiriac C."/>
            <person name="Salcher M."/>
            <person name="Ghai R."/>
            <person name="Kavagutti S V."/>
        </authorList>
    </citation>
    <scope>NUCLEOTIDE SEQUENCE</scope>
</reference>
<dbReference type="PANTHER" id="PTHR48078">
    <property type="entry name" value="THREONINE DEHYDRATASE, MITOCHONDRIAL-RELATED"/>
    <property type="match status" value="1"/>
</dbReference>
<gene>
    <name evidence="8" type="ORF">UFOPK3164_00422</name>
    <name evidence="9" type="ORF">UFOPK3427_01081</name>
    <name evidence="10" type="ORF">UFOPK4112_00005</name>
</gene>
<evidence type="ECO:0000256" key="3">
    <source>
        <dbReference type="ARBA" id="ARBA00018679"/>
    </source>
</evidence>
<evidence type="ECO:0000256" key="2">
    <source>
        <dbReference type="ARBA" id="ARBA00005517"/>
    </source>
</evidence>
<dbReference type="PANTHER" id="PTHR48078:SF6">
    <property type="entry name" value="L-THREONINE DEHYDRATASE CATABOLIC TDCB"/>
    <property type="match status" value="1"/>
</dbReference>
<evidence type="ECO:0000256" key="4">
    <source>
        <dbReference type="ARBA" id="ARBA00022898"/>
    </source>
</evidence>
<dbReference type="InterPro" id="IPR026260">
    <property type="entry name" value="Thr_Synthase_bac/arc"/>
</dbReference>
<evidence type="ECO:0000313" key="8">
    <source>
        <dbReference type="EMBL" id="CAB4821066.1"/>
    </source>
</evidence>
<protein>
    <recommendedName>
        <fullName evidence="3">Threonine synthase</fullName>
    </recommendedName>
</protein>
<comment type="catalytic activity">
    <reaction evidence="6">
        <text>O-phospho-L-homoserine + H2O = L-threonine + phosphate</text>
        <dbReference type="Rhea" id="RHEA:10840"/>
        <dbReference type="ChEBI" id="CHEBI:15377"/>
        <dbReference type="ChEBI" id="CHEBI:43474"/>
        <dbReference type="ChEBI" id="CHEBI:57590"/>
        <dbReference type="ChEBI" id="CHEBI:57926"/>
        <dbReference type="EC" id="4.2.3.1"/>
    </reaction>
</comment>
<dbReference type="GO" id="GO:0003941">
    <property type="term" value="F:L-serine ammonia-lyase activity"/>
    <property type="evidence" value="ECO:0007669"/>
    <property type="project" value="TreeGrafter"/>
</dbReference>
<dbReference type="InterPro" id="IPR001926">
    <property type="entry name" value="TrpB-like_PALP"/>
</dbReference>
<dbReference type="PIRSF" id="PIRSF038945">
    <property type="entry name" value="Thr_synthase"/>
    <property type="match status" value="1"/>
</dbReference>
<dbReference type="GO" id="GO:0006565">
    <property type="term" value="P:L-serine catabolic process"/>
    <property type="evidence" value="ECO:0007669"/>
    <property type="project" value="TreeGrafter"/>
</dbReference>
<feature type="domain" description="Tryptophan synthase beta chain-like PALP" evidence="7">
    <location>
        <begin position="71"/>
        <end position="377"/>
    </location>
</feature>
<dbReference type="CDD" id="cd01563">
    <property type="entry name" value="Thr-synth_1"/>
    <property type="match status" value="1"/>
</dbReference>
<accession>A0A6J7E3Q6</accession>
<dbReference type="EMBL" id="CAFABE010000011">
    <property type="protein sequence ID" value="CAB4821066.1"/>
    <property type="molecule type" value="Genomic_DNA"/>
</dbReference>